<protein>
    <submittedName>
        <fullName evidence="10 12">Uncharacterized protein</fullName>
    </submittedName>
</protein>
<dbReference type="SMART" id="SM00390">
    <property type="entry name" value="GoLoco"/>
    <property type="match status" value="4"/>
</dbReference>
<dbReference type="OrthoDB" id="286233at2759"/>
<dbReference type="InterPro" id="IPR011990">
    <property type="entry name" value="TPR-like_helical_dom_sf"/>
</dbReference>
<evidence type="ECO:0000313" key="11">
    <source>
        <dbReference type="Proteomes" id="UP000272942"/>
    </source>
</evidence>
<evidence type="ECO:0000256" key="4">
    <source>
        <dbReference type="ARBA" id="ARBA00022490"/>
    </source>
</evidence>
<evidence type="ECO:0000256" key="1">
    <source>
        <dbReference type="ARBA" id="ARBA00004370"/>
    </source>
</evidence>
<accession>A0A183ANV6</accession>
<keyword evidence="5" id="KW-0597">Phosphoprotein</keyword>
<evidence type="ECO:0000313" key="10">
    <source>
        <dbReference type="EMBL" id="VDP83931.1"/>
    </source>
</evidence>
<dbReference type="GO" id="GO:0005938">
    <property type="term" value="C:cell cortex"/>
    <property type="evidence" value="ECO:0007669"/>
    <property type="project" value="TreeGrafter"/>
</dbReference>
<name>A0A183ANV6_9TREM</name>
<dbReference type="Pfam" id="PF02188">
    <property type="entry name" value="GoLoco"/>
    <property type="match status" value="3"/>
</dbReference>
<keyword evidence="3" id="KW-1003">Cell membrane</keyword>
<dbReference type="GO" id="GO:0016020">
    <property type="term" value="C:membrane"/>
    <property type="evidence" value="ECO:0007669"/>
    <property type="project" value="UniProtKB-SubCell"/>
</dbReference>
<feature type="region of interest" description="Disordered" evidence="9">
    <location>
        <begin position="1"/>
        <end position="71"/>
    </location>
</feature>
<evidence type="ECO:0000256" key="2">
    <source>
        <dbReference type="ARBA" id="ARBA00004496"/>
    </source>
</evidence>
<keyword evidence="11" id="KW-1185">Reference proteome</keyword>
<dbReference type="Proteomes" id="UP000272942">
    <property type="component" value="Unassembled WGS sequence"/>
</dbReference>
<dbReference type="GO" id="GO:0000132">
    <property type="term" value="P:establishment of mitotic spindle orientation"/>
    <property type="evidence" value="ECO:0007669"/>
    <property type="project" value="TreeGrafter"/>
</dbReference>
<reference evidence="10 11" key="2">
    <citation type="submission" date="2018-11" db="EMBL/GenBank/DDBJ databases">
        <authorList>
            <consortium name="Pathogen Informatics"/>
        </authorList>
    </citation>
    <scope>NUCLEOTIDE SEQUENCE [LARGE SCALE GENOMIC DNA]</scope>
    <source>
        <strain evidence="10 11">Egypt</strain>
    </source>
</reference>
<evidence type="ECO:0000256" key="9">
    <source>
        <dbReference type="SAM" id="MobiDB-lite"/>
    </source>
</evidence>
<feature type="region of interest" description="Disordered" evidence="9">
    <location>
        <begin position="412"/>
        <end position="466"/>
    </location>
</feature>
<dbReference type="AlphaFoldDB" id="A0A183ANV6"/>
<dbReference type="Gene3D" id="1.25.40.10">
    <property type="entry name" value="Tetratricopeptide repeat domain"/>
    <property type="match status" value="2"/>
</dbReference>
<dbReference type="PANTHER" id="PTHR45954">
    <property type="entry name" value="LD33695P"/>
    <property type="match status" value="1"/>
</dbReference>
<dbReference type="EMBL" id="UZAN01046249">
    <property type="protein sequence ID" value="VDP83931.1"/>
    <property type="molecule type" value="Genomic_DNA"/>
</dbReference>
<comment type="subcellular location">
    <subcellularLocation>
        <location evidence="2">Cytoplasm</location>
    </subcellularLocation>
    <subcellularLocation>
        <location evidence="1">Membrane</location>
    </subcellularLocation>
</comment>
<keyword evidence="7" id="KW-0802">TPR repeat</keyword>
<feature type="compositionally biased region" description="Low complexity" evidence="9">
    <location>
        <begin position="420"/>
        <end position="434"/>
    </location>
</feature>
<dbReference type="InterPro" id="IPR003109">
    <property type="entry name" value="GoLoco_motif"/>
</dbReference>
<dbReference type="InterPro" id="IPR052386">
    <property type="entry name" value="GPSM"/>
</dbReference>
<evidence type="ECO:0000256" key="6">
    <source>
        <dbReference type="ARBA" id="ARBA00022737"/>
    </source>
</evidence>
<evidence type="ECO:0000256" key="3">
    <source>
        <dbReference type="ARBA" id="ARBA00022475"/>
    </source>
</evidence>
<evidence type="ECO:0000313" key="12">
    <source>
        <dbReference type="WBParaSite" id="ECPE_0000866701-mRNA-1"/>
    </source>
</evidence>
<keyword evidence="8" id="KW-0472">Membrane</keyword>
<feature type="compositionally biased region" description="Polar residues" evidence="9">
    <location>
        <begin position="251"/>
        <end position="261"/>
    </location>
</feature>
<feature type="region of interest" description="Disordered" evidence="9">
    <location>
        <begin position="203"/>
        <end position="264"/>
    </location>
</feature>
<sequence length="466" mass="48786">MSSFYSDAPSFQQHSTQCSTGPTYAAGDLEEQFETIGPDPGQINRSGFARTGDTVMSSSVSTGQAATDEEQAEDQQEFFFSLLLNSQRRRMDEQRCCLNNGNSMSNNATVTTVANGVHPINSVGTAGPANTYPASSSVPLHLDQVSEEAFFDLIEGVQGDRMDDQRASLPIFPGLRPGPGLSLCENNSTSIGAAANSVSALSRGNPARASTGSSGASDGLPEPIGSHVQSRTFHPAGSTSTAATSTEFCGRNSSATGNNSMAPRDLDDEFLDMIFRLQSSTRINDQRSNLPDPLSRANTWDESCASSASVVNRSGSETTRFSLPSSLAALSLSGRSNNGDSGSSTMTVTSVGTAAGAGGGAGSFNRPNAPTVPDEDFFALIQRVQSTRLDEQRCNPPPAVALSRVSVHSNQLPDSTTVQSCSSPTLSASSTAACGAPATLHKSSSHSSTSRRRRGSWRRLSSNANR</sequence>
<evidence type="ECO:0000256" key="8">
    <source>
        <dbReference type="ARBA" id="ARBA00023136"/>
    </source>
</evidence>
<dbReference type="GO" id="GO:0001965">
    <property type="term" value="F:G-protein alpha-subunit binding"/>
    <property type="evidence" value="ECO:0007669"/>
    <property type="project" value="TreeGrafter"/>
</dbReference>
<dbReference type="PANTHER" id="PTHR45954:SF1">
    <property type="entry name" value="LD33695P"/>
    <property type="match status" value="1"/>
</dbReference>
<gene>
    <name evidence="10" type="ORF">ECPE_LOCUS8641</name>
</gene>
<evidence type="ECO:0000256" key="7">
    <source>
        <dbReference type="ARBA" id="ARBA00022803"/>
    </source>
</evidence>
<keyword evidence="4" id="KW-0963">Cytoplasm</keyword>
<evidence type="ECO:0000256" key="5">
    <source>
        <dbReference type="ARBA" id="ARBA00022553"/>
    </source>
</evidence>
<reference evidence="12" key="1">
    <citation type="submission" date="2016-06" db="UniProtKB">
        <authorList>
            <consortium name="WormBaseParasite"/>
        </authorList>
    </citation>
    <scope>IDENTIFICATION</scope>
</reference>
<feature type="compositionally biased region" description="Low complexity" evidence="9">
    <location>
        <begin position="236"/>
        <end position="246"/>
    </location>
</feature>
<feature type="compositionally biased region" description="Polar residues" evidence="9">
    <location>
        <begin position="203"/>
        <end position="216"/>
    </location>
</feature>
<dbReference type="PROSITE" id="PS50877">
    <property type="entry name" value="GOLOCO"/>
    <property type="match status" value="3"/>
</dbReference>
<dbReference type="WBParaSite" id="ECPE_0000866701-mRNA-1">
    <property type="protein sequence ID" value="ECPE_0000866701-mRNA-1"/>
    <property type="gene ID" value="ECPE_0000866701"/>
</dbReference>
<dbReference type="GO" id="GO:0005092">
    <property type="term" value="F:GDP-dissociation inhibitor activity"/>
    <property type="evidence" value="ECO:0007669"/>
    <property type="project" value="TreeGrafter"/>
</dbReference>
<proteinExistence type="predicted"/>
<feature type="compositionally biased region" description="Polar residues" evidence="9">
    <location>
        <begin position="1"/>
        <end position="22"/>
    </location>
</feature>
<organism evidence="12">
    <name type="scientific">Echinostoma caproni</name>
    <dbReference type="NCBI Taxonomy" id="27848"/>
    <lineage>
        <taxon>Eukaryota</taxon>
        <taxon>Metazoa</taxon>
        <taxon>Spiralia</taxon>
        <taxon>Lophotrochozoa</taxon>
        <taxon>Platyhelminthes</taxon>
        <taxon>Trematoda</taxon>
        <taxon>Digenea</taxon>
        <taxon>Plagiorchiida</taxon>
        <taxon>Echinostomata</taxon>
        <taxon>Echinostomatoidea</taxon>
        <taxon>Echinostomatidae</taxon>
        <taxon>Echinostoma</taxon>
    </lineage>
</organism>
<keyword evidence="6" id="KW-0677">Repeat</keyword>
<feature type="compositionally biased region" description="Polar residues" evidence="9">
    <location>
        <begin position="54"/>
        <end position="63"/>
    </location>
</feature>